<dbReference type="FunFam" id="3.40.50.2020:FF:000006">
    <property type="entry name" value="Hypoxanthine phosphoribosyltransferase"/>
    <property type="match status" value="1"/>
</dbReference>
<dbReference type="GO" id="GO:0032263">
    <property type="term" value="P:GMP salvage"/>
    <property type="evidence" value="ECO:0007669"/>
    <property type="project" value="TreeGrafter"/>
</dbReference>
<dbReference type="PANTHER" id="PTHR43340:SF1">
    <property type="entry name" value="HYPOXANTHINE PHOSPHORIBOSYLTRANSFERASE"/>
    <property type="match status" value="1"/>
</dbReference>
<dbReference type="GO" id="GO:0032264">
    <property type="term" value="P:IMP salvage"/>
    <property type="evidence" value="ECO:0007669"/>
    <property type="project" value="UniProtKB-UniPathway"/>
</dbReference>
<evidence type="ECO:0000256" key="13">
    <source>
        <dbReference type="ARBA" id="ARBA00048811"/>
    </source>
</evidence>
<comment type="cofactor">
    <cofactor evidence="1 15">
        <name>Mg(2+)</name>
        <dbReference type="ChEBI" id="CHEBI:18420"/>
    </cofactor>
</comment>
<dbReference type="GO" id="GO:0000166">
    <property type="term" value="F:nucleotide binding"/>
    <property type="evidence" value="ECO:0007669"/>
    <property type="project" value="UniProtKB-KW"/>
</dbReference>
<evidence type="ECO:0000256" key="14">
    <source>
        <dbReference type="ARBA" id="ARBA00049402"/>
    </source>
</evidence>
<dbReference type="SUPFAM" id="SSF53271">
    <property type="entry name" value="PRTase-like"/>
    <property type="match status" value="1"/>
</dbReference>
<dbReference type="InterPro" id="IPR029057">
    <property type="entry name" value="PRTase-like"/>
</dbReference>
<keyword evidence="8 15" id="KW-0808">Transferase</keyword>
<dbReference type="Pfam" id="PF00156">
    <property type="entry name" value="Pribosyltran"/>
    <property type="match status" value="1"/>
</dbReference>
<evidence type="ECO:0000256" key="2">
    <source>
        <dbReference type="ARBA" id="ARBA00004496"/>
    </source>
</evidence>
<comment type="subcellular location">
    <subcellularLocation>
        <location evidence="2 15">Cytoplasm</location>
    </subcellularLocation>
</comment>
<comment type="pathway">
    <text evidence="3 15">Purine metabolism; IMP biosynthesis via salvage pathway; IMP from hypoxanthine: step 1/1.</text>
</comment>
<comment type="similarity">
    <text evidence="5 15">Belongs to the purine/pyrimidine phosphoribosyltransferase family.</text>
</comment>
<dbReference type="InterPro" id="IPR005904">
    <property type="entry name" value="Hxn_phspho_trans"/>
</dbReference>
<dbReference type="STRING" id="360412.LARV_03679"/>
<dbReference type="CDD" id="cd06223">
    <property type="entry name" value="PRTases_typeI"/>
    <property type="match status" value="1"/>
</dbReference>
<name>A0A0S7BJE0_9CHLR</name>
<dbReference type="NCBIfam" id="TIGR01203">
    <property type="entry name" value="HGPRTase"/>
    <property type="match status" value="1"/>
</dbReference>
<keyword evidence="10 15" id="KW-0660">Purine salvage</keyword>
<evidence type="ECO:0000256" key="10">
    <source>
        <dbReference type="ARBA" id="ARBA00022726"/>
    </source>
</evidence>
<dbReference type="InterPro" id="IPR000836">
    <property type="entry name" value="PRTase_dom"/>
</dbReference>
<comment type="catalytic activity">
    <reaction evidence="13">
        <text>GMP + diphosphate = guanine + 5-phospho-alpha-D-ribose 1-diphosphate</text>
        <dbReference type="Rhea" id="RHEA:25424"/>
        <dbReference type="ChEBI" id="CHEBI:16235"/>
        <dbReference type="ChEBI" id="CHEBI:33019"/>
        <dbReference type="ChEBI" id="CHEBI:58017"/>
        <dbReference type="ChEBI" id="CHEBI:58115"/>
        <dbReference type="EC" id="2.4.2.8"/>
    </reaction>
    <physiologicalReaction direction="right-to-left" evidence="13">
        <dbReference type="Rhea" id="RHEA:25426"/>
    </physiologicalReaction>
</comment>
<keyword evidence="18" id="KW-1185">Reference proteome</keyword>
<dbReference type="EMBL" id="DF967972">
    <property type="protein sequence ID" value="GAP15885.1"/>
    <property type="molecule type" value="Genomic_DNA"/>
</dbReference>
<evidence type="ECO:0000256" key="15">
    <source>
        <dbReference type="RuleBase" id="RU364099"/>
    </source>
</evidence>
<dbReference type="GO" id="GO:0052657">
    <property type="term" value="F:guanine phosphoribosyltransferase activity"/>
    <property type="evidence" value="ECO:0007669"/>
    <property type="project" value="RHEA"/>
</dbReference>
<accession>A0A0S7BJE0</accession>
<keyword evidence="7 15" id="KW-0328">Glycosyltransferase</keyword>
<dbReference type="GO" id="GO:0006178">
    <property type="term" value="P:guanine salvage"/>
    <property type="evidence" value="ECO:0007669"/>
    <property type="project" value="TreeGrafter"/>
</dbReference>
<dbReference type="GO" id="GO:0005829">
    <property type="term" value="C:cytosol"/>
    <property type="evidence" value="ECO:0007669"/>
    <property type="project" value="TreeGrafter"/>
</dbReference>
<dbReference type="GO" id="GO:0046100">
    <property type="term" value="P:hypoxanthine metabolic process"/>
    <property type="evidence" value="ECO:0007669"/>
    <property type="project" value="TreeGrafter"/>
</dbReference>
<dbReference type="AlphaFoldDB" id="A0A0S7BJE0"/>
<dbReference type="InterPro" id="IPR050408">
    <property type="entry name" value="HGPRT"/>
</dbReference>
<dbReference type="GO" id="GO:0004422">
    <property type="term" value="F:hypoxanthine phosphoribosyltransferase activity"/>
    <property type="evidence" value="ECO:0007669"/>
    <property type="project" value="InterPro"/>
</dbReference>
<gene>
    <name evidence="17" type="ORF">LARV_03679</name>
</gene>
<evidence type="ECO:0000256" key="8">
    <source>
        <dbReference type="ARBA" id="ARBA00022679"/>
    </source>
</evidence>
<keyword evidence="11 15" id="KW-0547">Nucleotide-binding</keyword>
<evidence type="ECO:0000256" key="3">
    <source>
        <dbReference type="ARBA" id="ARBA00004669"/>
    </source>
</evidence>
<reference evidence="17" key="1">
    <citation type="submission" date="2015-07" db="EMBL/GenBank/DDBJ databases">
        <title>Draft Genome Sequences of Anaerolinea thermolimosa IMO-1, Bellilinea caldifistulae GOMI-1, Leptolinea tardivitalis YMTK-2, Levilinea saccharolytica KIBI-1,Longilinea arvoryzae KOME-1, Previously Described as Members of the Anaerolineaceae (Chloroflexi).</title>
        <authorList>
            <person name="Sekiguchi Y."/>
            <person name="Ohashi A."/>
            <person name="Matsuura N."/>
            <person name="Tourlousse M.D."/>
        </authorList>
    </citation>
    <scope>NUCLEOTIDE SEQUENCE [LARGE SCALE GENOMIC DNA]</scope>
    <source>
        <strain evidence="17">KOME-1</strain>
    </source>
</reference>
<evidence type="ECO:0000256" key="7">
    <source>
        <dbReference type="ARBA" id="ARBA00022676"/>
    </source>
</evidence>
<proteinExistence type="inferred from homology"/>
<evidence type="ECO:0000313" key="18">
    <source>
        <dbReference type="Proteomes" id="UP000055060"/>
    </source>
</evidence>
<evidence type="ECO:0000256" key="4">
    <source>
        <dbReference type="ARBA" id="ARBA00004676"/>
    </source>
</evidence>
<dbReference type="EC" id="2.4.2.8" evidence="15"/>
<comment type="pathway">
    <text evidence="4">Purine metabolism; GMP biosynthesis via salvage pathway; GMP from guanine: step 1/1.</text>
</comment>
<keyword evidence="6 15" id="KW-0963">Cytoplasm</keyword>
<organism evidence="17">
    <name type="scientific">Longilinea arvoryzae</name>
    <dbReference type="NCBI Taxonomy" id="360412"/>
    <lineage>
        <taxon>Bacteria</taxon>
        <taxon>Bacillati</taxon>
        <taxon>Chloroflexota</taxon>
        <taxon>Anaerolineae</taxon>
        <taxon>Anaerolineales</taxon>
        <taxon>Anaerolineaceae</taxon>
        <taxon>Longilinea</taxon>
    </lineage>
</organism>
<keyword evidence="9 15" id="KW-0479">Metal-binding</keyword>
<evidence type="ECO:0000256" key="11">
    <source>
        <dbReference type="ARBA" id="ARBA00022741"/>
    </source>
</evidence>
<evidence type="ECO:0000256" key="9">
    <source>
        <dbReference type="ARBA" id="ARBA00022723"/>
    </source>
</evidence>
<protein>
    <recommendedName>
        <fullName evidence="15">Hypoxanthine phosphoribosyltransferase</fullName>
        <ecNumber evidence="15">2.4.2.8</ecNumber>
    </recommendedName>
</protein>
<evidence type="ECO:0000256" key="6">
    <source>
        <dbReference type="ARBA" id="ARBA00022490"/>
    </source>
</evidence>
<evidence type="ECO:0000256" key="5">
    <source>
        <dbReference type="ARBA" id="ARBA00008391"/>
    </source>
</evidence>
<dbReference type="Gene3D" id="3.40.50.2020">
    <property type="match status" value="1"/>
</dbReference>
<dbReference type="GO" id="GO:0006166">
    <property type="term" value="P:purine ribonucleoside salvage"/>
    <property type="evidence" value="ECO:0007669"/>
    <property type="project" value="UniProtKB-KW"/>
</dbReference>
<evidence type="ECO:0000256" key="1">
    <source>
        <dbReference type="ARBA" id="ARBA00001946"/>
    </source>
</evidence>
<dbReference type="GO" id="GO:0000287">
    <property type="term" value="F:magnesium ion binding"/>
    <property type="evidence" value="ECO:0007669"/>
    <property type="project" value="TreeGrafter"/>
</dbReference>
<evidence type="ECO:0000259" key="16">
    <source>
        <dbReference type="Pfam" id="PF00156"/>
    </source>
</evidence>
<dbReference type="PANTHER" id="PTHR43340">
    <property type="entry name" value="HYPOXANTHINE-GUANINE PHOSPHORIBOSYLTRANSFERASE"/>
    <property type="match status" value="1"/>
</dbReference>
<dbReference type="Proteomes" id="UP000055060">
    <property type="component" value="Unassembled WGS sequence"/>
</dbReference>
<keyword evidence="12 15" id="KW-0460">Magnesium</keyword>
<comment type="catalytic activity">
    <reaction evidence="14">
        <text>IMP + diphosphate = hypoxanthine + 5-phospho-alpha-D-ribose 1-diphosphate</text>
        <dbReference type="Rhea" id="RHEA:17973"/>
        <dbReference type="ChEBI" id="CHEBI:17368"/>
        <dbReference type="ChEBI" id="CHEBI:33019"/>
        <dbReference type="ChEBI" id="CHEBI:58017"/>
        <dbReference type="ChEBI" id="CHEBI:58053"/>
        <dbReference type="EC" id="2.4.2.8"/>
    </reaction>
    <physiologicalReaction direction="right-to-left" evidence="14">
        <dbReference type="Rhea" id="RHEA:17975"/>
    </physiologicalReaction>
</comment>
<evidence type="ECO:0000313" key="17">
    <source>
        <dbReference type="EMBL" id="GAP15885.1"/>
    </source>
</evidence>
<dbReference type="UniPathway" id="UPA00591">
    <property type="reaction ID" value="UER00648"/>
</dbReference>
<evidence type="ECO:0000256" key="12">
    <source>
        <dbReference type="ARBA" id="ARBA00022842"/>
    </source>
</evidence>
<sequence length="191" mass="21914">MGMPTTPVPYDFIGDVLITPQQIEDRVRELGQQITRDYQNSDHLLILGLLRGSVMFITDLMRHIQRPMTMDFMSVASYSGTESSGFIRIEADHKTSIQNWDVILVDDIVDTGYTLNFVRKLLLDRNPRSLKICALLDKVERRKAAVPIDYCGFTIPDYFVMGYGLDIDENGRNLPYICSVNLEKYNQRSQP</sequence>
<feature type="domain" description="Phosphoribosyltransferase" evidence="16">
    <location>
        <begin position="21"/>
        <end position="167"/>
    </location>
</feature>